<dbReference type="AlphaFoldDB" id="A0A1G7P117"/>
<name>A0A1G7P117_9PROT</name>
<dbReference type="InterPro" id="IPR003717">
    <property type="entry name" value="RecO"/>
</dbReference>
<sequence length="242" mass="26364">MIEWLDEGIVLSTQPHGEDAAIVHLLTREHGKHAGLARGAQGKRNRATYQPGTTVQARWRGRLAEHLGAYTCEPLHSPFANLLEMPDRLTALASAMAVADRALPEREVHTPIYDGTQALIEALHHDAWAEAYVQWEVQVLRELGFGLDLRRCAGGGSGRLVYVSPRSGRAVSADAGEPYSAKLLPLPGFLAGYGGGGPWEVAQGLRLTAFFLERHILEPADLTLPPARERLAATMRRLADEG</sequence>
<dbReference type="GO" id="GO:0006310">
    <property type="term" value="P:DNA recombination"/>
    <property type="evidence" value="ECO:0007669"/>
    <property type="project" value="UniProtKB-UniRule"/>
</dbReference>
<organism evidence="9 10">
    <name type="scientific">Limimonas halophila</name>
    <dbReference type="NCBI Taxonomy" id="1082479"/>
    <lineage>
        <taxon>Bacteria</taxon>
        <taxon>Pseudomonadati</taxon>
        <taxon>Pseudomonadota</taxon>
        <taxon>Alphaproteobacteria</taxon>
        <taxon>Rhodospirillales</taxon>
        <taxon>Rhodovibrionaceae</taxon>
        <taxon>Limimonas</taxon>
    </lineage>
</organism>
<dbReference type="SUPFAM" id="SSF57863">
    <property type="entry name" value="ArfGap/RecO-like zinc finger"/>
    <property type="match status" value="1"/>
</dbReference>
<dbReference type="Pfam" id="PF02565">
    <property type="entry name" value="RecO_C"/>
    <property type="match status" value="1"/>
</dbReference>
<dbReference type="NCBIfam" id="TIGR00613">
    <property type="entry name" value="reco"/>
    <property type="match status" value="1"/>
</dbReference>
<dbReference type="SUPFAM" id="SSF50249">
    <property type="entry name" value="Nucleic acid-binding proteins"/>
    <property type="match status" value="1"/>
</dbReference>
<evidence type="ECO:0000259" key="8">
    <source>
        <dbReference type="Pfam" id="PF11967"/>
    </source>
</evidence>
<reference evidence="9 10" key="1">
    <citation type="submission" date="2016-10" db="EMBL/GenBank/DDBJ databases">
        <authorList>
            <person name="de Groot N.N."/>
        </authorList>
    </citation>
    <scope>NUCLEOTIDE SEQUENCE [LARGE SCALE GENOMIC DNA]</scope>
    <source>
        <strain evidence="9 10">DSM 25584</strain>
    </source>
</reference>
<dbReference type="GO" id="GO:0043590">
    <property type="term" value="C:bacterial nucleoid"/>
    <property type="evidence" value="ECO:0007669"/>
    <property type="project" value="TreeGrafter"/>
</dbReference>
<keyword evidence="3 7" id="KW-0227">DNA damage</keyword>
<evidence type="ECO:0000256" key="7">
    <source>
        <dbReference type="HAMAP-Rule" id="MF_00201"/>
    </source>
</evidence>
<evidence type="ECO:0000256" key="5">
    <source>
        <dbReference type="ARBA" id="ARBA00023204"/>
    </source>
</evidence>
<evidence type="ECO:0000313" key="9">
    <source>
        <dbReference type="EMBL" id="SDF79914.1"/>
    </source>
</evidence>
<dbReference type="InterPro" id="IPR012340">
    <property type="entry name" value="NA-bd_OB-fold"/>
</dbReference>
<keyword evidence="10" id="KW-1185">Reference proteome</keyword>
<dbReference type="Pfam" id="PF11967">
    <property type="entry name" value="RecO_N"/>
    <property type="match status" value="1"/>
</dbReference>
<keyword evidence="5 7" id="KW-0234">DNA repair</keyword>
<feature type="domain" description="DNA replication/recombination mediator RecO N-terminal" evidence="8">
    <location>
        <begin position="1"/>
        <end position="71"/>
    </location>
</feature>
<dbReference type="RefSeq" id="WP_176758524.1">
    <property type="nucleotide sequence ID" value="NZ_FNCE01000002.1"/>
</dbReference>
<comment type="function">
    <text evidence="7">Involved in DNA repair and RecF pathway recombination.</text>
</comment>
<accession>A0A1G7P117</accession>
<evidence type="ECO:0000256" key="3">
    <source>
        <dbReference type="ARBA" id="ARBA00022763"/>
    </source>
</evidence>
<gene>
    <name evidence="7" type="primary">recO</name>
    <name evidence="9" type="ORF">SAMN05216241_102391</name>
</gene>
<dbReference type="Gene3D" id="2.40.50.140">
    <property type="entry name" value="Nucleic acid-binding proteins"/>
    <property type="match status" value="1"/>
</dbReference>
<dbReference type="PANTHER" id="PTHR33991">
    <property type="entry name" value="DNA REPAIR PROTEIN RECO"/>
    <property type="match status" value="1"/>
</dbReference>
<evidence type="ECO:0000256" key="4">
    <source>
        <dbReference type="ARBA" id="ARBA00023172"/>
    </source>
</evidence>
<dbReference type="Proteomes" id="UP000199415">
    <property type="component" value="Unassembled WGS sequence"/>
</dbReference>
<dbReference type="PANTHER" id="PTHR33991:SF1">
    <property type="entry name" value="DNA REPAIR PROTEIN RECO"/>
    <property type="match status" value="1"/>
</dbReference>
<comment type="similarity">
    <text evidence="1 7">Belongs to the RecO family.</text>
</comment>
<dbReference type="Gene3D" id="1.20.1440.120">
    <property type="entry name" value="Recombination protein O, C-terminal domain"/>
    <property type="match status" value="1"/>
</dbReference>
<protein>
    <recommendedName>
        <fullName evidence="2 7">DNA repair protein RecO</fullName>
    </recommendedName>
    <alternativeName>
        <fullName evidence="6 7">Recombination protein O</fullName>
    </alternativeName>
</protein>
<keyword evidence="4 7" id="KW-0233">DNA recombination</keyword>
<evidence type="ECO:0000256" key="1">
    <source>
        <dbReference type="ARBA" id="ARBA00007452"/>
    </source>
</evidence>
<dbReference type="InterPro" id="IPR037278">
    <property type="entry name" value="ARFGAP/RecO"/>
</dbReference>
<evidence type="ECO:0000313" key="10">
    <source>
        <dbReference type="Proteomes" id="UP000199415"/>
    </source>
</evidence>
<dbReference type="STRING" id="1082479.SAMN05216241_102391"/>
<evidence type="ECO:0000256" key="2">
    <source>
        <dbReference type="ARBA" id="ARBA00021310"/>
    </source>
</evidence>
<dbReference type="EMBL" id="FNCE01000002">
    <property type="protein sequence ID" value="SDF79914.1"/>
    <property type="molecule type" value="Genomic_DNA"/>
</dbReference>
<dbReference type="GO" id="GO:0006302">
    <property type="term" value="P:double-strand break repair"/>
    <property type="evidence" value="ECO:0007669"/>
    <property type="project" value="TreeGrafter"/>
</dbReference>
<evidence type="ECO:0000256" key="6">
    <source>
        <dbReference type="ARBA" id="ARBA00033409"/>
    </source>
</evidence>
<dbReference type="InterPro" id="IPR022572">
    <property type="entry name" value="DNA_rep/recomb_RecO_N"/>
</dbReference>
<dbReference type="HAMAP" id="MF_00201">
    <property type="entry name" value="RecO"/>
    <property type="match status" value="1"/>
</dbReference>
<dbReference type="InterPro" id="IPR042242">
    <property type="entry name" value="RecO_C"/>
</dbReference>
<proteinExistence type="inferred from homology"/>